<dbReference type="PROSITE" id="PS01200">
    <property type="entry name" value="TUB_1"/>
    <property type="match status" value="1"/>
</dbReference>
<dbReference type="OrthoDB" id="8775810at2759"/>
<dbReference type="Gene3D" id="3.20.90.10">
    <property type="entry name" value="Tubby Protein, Chain A"/>
    <property type="match status" value="1"/>
</dbReference>
<dbReference type="PANTHER" id="PTHR16517">
    <property type="entry name" value="TUBBY-RELATED"/>
    <property type="match status" value="1"/>
</dbReference>
<comment type="similarity">
    <text evidence="3 6">Belongs to the TUB family.</text>
</comment>
<keyword evidence="10" id="KW-1185">Reference proteome</keyword>
<feature type="compositionally biased region" description="Polar residues" evidence="7">
    <location>
        <begin position="110"/>
        <end position="121"/>
    </location>
</feature>
<feature type="region of interest" description="Disordered" evidence="7">
    <location>
        <begin position="102"/>
        <end position="121"/>
    </location>
</feature>
<dbReference type="PROSITE" id="PS01201">
    <property type="entry name" value="TUB_2"/>
    <property type="match status" value="1"/>
</dbReference>
<feature type="region of interest" description="Disordered" evidence="7">
    <location>
        <begin position="26"/>
        <end position="55"/>
    </location>
</feature>
<dbReference type="GO" id="GO:0005634">
    <property type="term" value="C:nucleus"/>
    <property type="evidence" value="ECO:0007669"/>
    <property type="project" value="UniProtKB-SubCell"/>
</dbReference>
<dbReference type="AlphaFoldDB" id="A0A9N9XD36"/>
<dbReference type="GO" id="GO:0005929">
    <property type="term" value="C:cilium"/>
    <property type="evidence" value="ECO:0007669"/>
    <property type="project" value="TreeGrafter"/>
</dbReference>
<evidence type="ECO:0000256" key="6">
    <source>
        <dbReference type="RuleBase" id="RU361125"/>
    </source>
</evidence>
<gene>
    <name evidence="9" type="ORF">DIABBA_LOCUS4833</name>
</gene>
<dbReference type="GO" id="GO:0005737">
    <property type="term" value="C:cytoplasm"/>
    <property type="evidence" value="ECO:0007669"/>
    <property type="project" value="UniProtKB-SubCell"/>
</dbReference>
<accession>A0A9N9XD36</accession>
<dbReference type="EMBL" id="OU898278">
    <property type="protein sequence ID" value="CAG9831219.1"/>
    <property type="molecule type" value="Genomic_DNA"/>
</dbReference>
<evidence type="ECO:0000256" key="5">
    <source>
        <dbReference type="ARBA" id="ARBA00023242"/>
    </source>
</evidence>
<keyword evidence="5" id="KW-0539">Nucleus</keyword>
<organism evidence="9 10">
    <name type="scientific">Diabrotica balteata</name>
    <name type="common">Banded cucumber beetle</name>
    <dbReference type="NCBI Taxonomy" id="107213"/>
    <lineage>
        <taxon>Eukaryota</taxon>
        <taxon>Metazoa</taxon>
        <taxon>Ecdysozoa</taxon>
        <taxon>Arthropoda</taxon>
        <taxon>Hexapoda</taxon>
        <taxon>Insecta</taxon>
        <taxon>Pterygota</taxon>
        <taxon>Neoptera</taxon>
        <taxon>Endopterygota</taxon>
        <taxon>Coleoptera</taxon>
        <taxon>Polyphaga</taxon>
        <taxon>Cucujiformia</taxon>
        <taxon>Chrysomeloidea</taxon>
        <taxon>Chrysomelidae</taxon>
        <taxon>Galerucinae</taxon>
        <taxon>Diabroticina</taxon>
        <taxon>Diabroticites</taxon>
        <taxon>Diabrotica</taxon>
    </lineage>
</organism>
<evidence type="ECO:0000256" key="1">
    <source>
        <dbReference type="ARBA" id="ARBA00004123"/>
    </source>
</evidence>
<dbReference type="Pfam" id="PF01167">
    <property type="entry name" value="Tub"/>
    <property type="match status" value="1"/>
</dbReference>
<sequence length="402" mass="45421">MLEMDVRNQKLEQQRQLMEQKMKQKRLTSGMIQVSDIRNNSANSRNSVNSNRRDLHGYDGPLQFAMSNDNNPDQVISILPSVDSMDGTLVEDLTNASSDLMDVEDEESSPVASTPNDNGNMPINPIPDKPNFIHHVNGASEVEGDIEGNVEKFILQPAQLKVLYKCRITRDRKGMDRGLYPTYYLHLEKDYGKKVFLLAARKRKKSTTSNYLISTDPTDLSRSADSFVGKLRSNLIGTQFTVYDNGISPRKANLKDGVIPRQELASVIYDTNVLGFKGPRKMTVIIPGMVDEQRVTIYPQDESEGLIESWKAKNMDNITELHNKTPVWNDETQSYVLNFHGRVTQASVKNFQIVHDSDTDYVVMQFGRVAEDVFTMDFRYPLCALQAFAIALSSFDSKLACE</sequence>
<dbReference type="InterPro" id="IPR000007">
    <property type="entry name" value="Tubby_C"/>
</dbReference>
<protein>
    <recommendedName>
        <fullName evidence="6">Tubby-like protein</fullName>
    </recommendedName>
</protein>
<dbReference type="PANTHER" id="PTHR16517:SF7">
    <property type="entry name" value="PROTEIN KING TUBBY"/>
    <property type="match status" value="1"/>
</dbReference>
<dbReference type="InterPro" id="IPR025659">
    <property type="entry name" value="Tubby-like_C"/>
</dbReference>
<evidence type="ECO:0000259" key="8">
    <source>
        <dbReference type="Pfam" id="PF01167"/>
    </source>
</evidence>
<dbReference type="InterPro" id="IPR018066">
    <property type="entry name" value="Tubby_C_CS"/>
</dbReference>
<evidence type="ECO:0000313" key="9">
    <source>
        <dbReference type="EMBL" id="CAG9831219.1"/>
    </source>
</evidence>
<reference evidence="9" key="1">
    <citation type="submission" date="2022-01" db="EMBL/GenBank/DDBJ databases">
        <authorList>
            <person name="King R."/>
        </authorList>
    </citation>
    <scope>NUCLEOTIDE SEQUENCE</scope>
</reference>
<name>A0A9N9XD36_DIABA</name>
<dbReference type="Proteomes" id="UP001153709">
    <property type="component" value="Chromosome 3"/>
</dbReference>
<evidence type="ECO:0000256" key="2">
    <source>
        <dbReference type="ARBA" id="ARBA00004496"/>
    </source>
</evidence>
<comment type="subcellular location">
    <subcellularLocation>
        <location evidence="2">Cytoplasm</location>
    </subcellularLocation>
    <subcellularLocation>
        <location evidence="1">Nucleus</location>
    </subcellularLocation>
</comment>
<feature type="domain" description="Tubby C-terminal" evidence="8">
    <location>
        <begin position="155"/>
        <end position="397"/>
    </location>
</feature>
<evidence type="ECO:0000256" key="7">
    <source>
        <dbReference type="SAM" id="MobiDB-lite"/>
    </source>
</evidence>
<dbReference type="FunFam" id="3.20.90.10:FF:000001">
    <property type="entry name" value="Tubby-like protein"/>
    <property type="match status" value="1"/>
</dbReference>
<dbReference type="SUPFAM" id="SSF54518">
    <property type="entry name" value="Tubby C-terminal domain-like"/>
    <property type="match status" value="1"/>
</dbReference>
<dbReference type="GO" id="GO:0061512">
    <property type="term" value="P:protein localization to cilium"/>
    <property type="evidence" value="ECO:0007669"/>
    <property type="project" value="TreeGrafter"/>
</dbReference>
<dbReference type="PRINTS" id="PR01573">
    <property type="entry name" value="SUPERTUBBY"/>
</dbReference>
<evidence type="ECO:0000256" key="4">
    <source>
        <dbReference type="ARBA" id="ARBA00022490"/>
    </source>
</evidence>
<keyword evidence="4" id="KW-0963">Cytoplasm</keyword>
<evidence type="ECO:0000256" key="3">
    <source>
        <dbReference type="ARBA" id="ARBA00007129"/>
    </source>
</evidence>
<proteinExistence type="inferred from homology"/>
<feature type="compositionally biased region" description="Low complexity" evidence="7">
    <location>
        <begin position="38"/>
        <end position="50"/>
    </location>
</feature>
<evidence type="ECO:0000313" key="10">
    <source>
        <dbReference type="Proteomes" id="UP001153709"/>
    </source>
</evidence>